<reference evidence="2" key="2">
    <citation type="submission" date="2023-05" db="EMBL/GenBank/DDBJ databases">
        <authorList>
            <person name="Schelkunov M.I."/>
        </authorList>
    </citation>
    <scope>NUCLEOTIDE SEQUENCE</scope>
    <source>
        <strain evidence="2">Hsosn_3</strain>
        <tissue evidence="2">Leaf</tissue>
    </source>
</reference>
<name>A0AAD8I1I2_9APIA</name>
<feature type="transmembrane region" description="Helical" evidence="1">
    <location>
        <begin position="28"/>
        <end position="52"/>
    </location>
</feature>
<keyword evidence="1" id="KW-1133">Transmembrane helix</keyword>
<keyword evidence="3" id="KW-1185">Reference proteome</keyword>
<evidence type="ECO:0000313" key="2">
    <source>
        <dbReference type="EMBL" id="KAK1377241.1"/>
    </source>
</evidence>
<proteinExistence type="predicted"/>
<reference evidence="2" key="1">
    <citation type="submission" date="2023-02" db="EMBL/GenBank/DDBJ databases">
        <title>Genome of toxic invasive species Heracleum sosnowskyi carries increased number of genes despite the absence of recent whole-genome duplications.</title>
        <authorList>
            <person name="Schelkunov M."/>
            <person name="Shtratnikova V."/>
            <person name="Makarenko M."/>
            <person name="Klepikova A."/>
            <person name="Omelchenko D."/>
            <person name="Novikova G."/>
            <person name="Obukhova E."/>
            <person name="Bogdanov V."/>
            <person name="Penin A."/>
            <person name="Logacheva M."/>
        </authorList>
    </citation>
    <scope>NUCLEOTIDE SEQUENCE</scope>
    <source>
        <strain evidence="2">Hsosn_3</strain>
        <tissue evidence="2">Leaf</tissue>
    </source>
</reference>
<evidence type="ECO:0000256" key="1">
    <source>
        <dbReference type="SAM" id="Phobius"/>
    </source>
</evidence>
<keyword evidence="1" id="KW-0472">Membrane</keyword>
<gene>
    <name evidence="2" type="ORF">POM88_033434</name>
</gene>
<keyword evidence="1" id="KW-0812">Transmembrane</keyword>
<comment type="caution">
    <text evidence="2">The sequence shown here is derived from an EMBL/GenBank/DDBJ whole genome shotgun (WGS) entry which is preliminary data.</text>
</comment>
<dbReference type="EMBL" id="JAUIZM010000007">
    <property type="protein sequence ID" value="KAK1377241.1"/>
    <property type="molecule type" value="Genomic_DNA"/>
</dbReference>
<feature type="transmembrane region" description="Helical" evidence="1">
    <location>
        <begin position="72"/>
        <end position="94"/>
    </location>
</feature>
<organism evidence="2 3">
    <name type="scientific">Heracleum sosnowskyi</name>
    <dbReference type="NCBI Taxonomy" id="360622"/>
    <lineage>
        <taxon>Eukaryota</taxon>
        <taxon>Viridiplantae</taxon>
        <taxon>Streptophyta</taxon>
        <taxon>Embryophyta</taxon>
        <taxon>Tracheophyta</taxon>
        <taxon>Spermatophyta</taxon>
        <taxon>Magnoliopsida</taxon>
        <taxon>eudicotyledons</taxon>
        <taxon>Gunneridae</taxon>
        <taxon>Pentapetalae</taxon>
        <taxon>asterids</taxon>
        <taxon>campanulids</taxon>
        <taxon>Apiales</taxon>
        <taxon>Apiaceae</taxon>
        <taxon>Apioideae</taxon>
        <taxon>apioid superclade</taxon>
        <taxon>Tordylieae</taxon>
        <taxon>Tordyliinae</taxon>
        <taxon>Heracleum</taxon>
    </lineage>
</organism>
<sequence length="255" mass="28514">MVFIWKSNMNTRSGGYKNDCNHGSRIDIGFWTLVILQKTGLFVNLCVMNLWAYDQSLSYGFMFTRNDGWSVVNFWTCFRAVSIALLVKVVRWWVTRITQRTRVICTGLENQKDLVDVVFVQYDLMKLIAEKLKSVFSFRAIYFSFENTMLCANLAHKGSLIRMNHYVKVEYLTNASAICGELNVYNIQGPCVVKLVGGNELVVVLAVKMLLKQGEVDVSAGRHEDVDGNSAAAGGGSKSEGIAVTQNVKLDVNLG</sequence>
<protein>
    <submittedName>
        <fullName evidence="2">Uncharacterized protein</fullName>
    </submittedName>
</protein>
<dbReference type="AlphaFoldDB" id="A0AAD8I1I2"/>
<accession>A0AAD8I1I2</accession>
<evidence type="ECO:0000313" key="3">
    <source>
        <dbReference type="Proteomes" id="UP001237642"/>
    </source>
</evidence>
<dbReference type="Proteomes" id="UP001237642">
    <property type="component" value="Unassembled WGS sequence"/>
</dbReference>